<feature type="compositionally biased region" description="Polar residues" evidence="1">
    <location>
        <begin position="78"/>
        <end position="92"/>
    </location>
</feature>
<name>A0AAV1I475_9CHLO</name>
<organism evidence="3 4">
    <name type="scientific">Coccomyxa viridis</name>
    <dbReference type="NCBI Taxonomy" id="1274662"/>
    <lineage>
        <taxon>Eukaryota</taxon>
        <taxon>Viridiplantae</taxon>
        <taxon>Chlorophyta</taxon>
        <taxon>core chlorophytes</taxon>
        <taxon>Trebouxiophyceae</taxon>
        <taxon>Trebouxiophyceae incertae sedis</taxon>
        <taxon>Coccomyxaceae</taxon>
        <taxon>Coccomyxa</taxon>
    </lineage>
</organism>
<dbReference type="Gene3D" id="1.20.5.170">
    <property type="match status" value="1"/>
</dbReference>
<gene>
    <name evidence="3" type="ORF">CVIRNUC_005032</name>
</gene>
<evidence type="ECO:0000259" key="2">
    <source>
        <dbReference type="PROSITE" id="PS00036"/>
    </source>
</evidence>
<dbReference type="EMBL" id="CAUYUE010000006">
    <property type="protein sequence ID" value="CAK0780378.1"/>
    <property type="molecule type" value="Genomic_DNA"/>
</dbReference>
<feature type="domain" description="BZIP" evidence="2">
    <location>
        <begin position="114"/>
        <end position="127"/>
    </location>
</feature>
<reference evidence="3 4" key="1">
    <citation type="submission" date="2023-10" db="EMBL/GenBank/DDBJ databases">
        <authorList>
            <person name="Maclean D."/>
            <person name="Macfadyen A."/>
        </authorList>
    </citation>
    <scope>NUCLEOTIDE SEQUENCE [LARGE SCALE GENOMIC DNA]</scope>
</reference>
<feature type="region of interest" description="Disordered" evidence="1">
    <location>
        <begin position="57"/>
        <end position="136"/>
    </location>
</feature>
<dbReference type="GO" id="GO:0003700">
    <property type="term" value="F:DNA-binding transcription factor activity"/>
    <property type="evidence" value="ECO:0007669"/>
    <property type="project" value="InterPro"/>
</dbReference>
<protein>
    <recommendedName>
        <fullName evidence="2">BZIP domain-containing protein</fullName>
    </recommendedName>
</protein>
<dbReference type="PROSITE" id="PS00036">
    <property type="entry name" value="BZIP_BASIC"/>
    <property type="match status" value="1"/>
</dbReference>
<proteinExistence type="predicted"/>
<evidence type="ECO:0000313" key="3">
    <source>
        <dbReference type="EMBL" id="CAK0780378.1"/>
    </source>
</evidence>
<evidence type="ECO:0000256" key="1">
    <source>
        <dbReference type="SAM" id="MobiDB-lite"/>
    </source>
</evidence>
<feature type="compositionally biased region" description="Low complexity" evidence="1">
    <location>
        <begin position="57"/>
        <end position="74"/>
    </location>
</feature>
<dbReference type="InterPro" id="IPR004827">
    <property type="entry name" value="bZIP"/>
</dbReference>
<dbReference type="Proteomes" id="UP001314263">
    <property type="component" value="Unassembled WGS sequence"/>
</dbReference>
<evidence type="ECO:0000313" key="4">
    <source>
        <dbReference type="Proteomes" id="UP001314263"/>
    </source>
</evidence>
<comment type="caution">
    <text evidence="3">The sequence shown here is derived from an EMBL/GenBank/DDBJ whole genome shotgun (WGS) entry which is preliminary data.</text>
</comment>
<sequence length="478" mass="52360">MEGPPPDADGDLRLDLISDADLFSFLETLSGNTGAQQELGAPVLDFKAAAPASTANLATQNSGSHSGDSSSGGHPILNDSSGASRDQSQRVSNHGEHESPAQRGLSVRKTSGDRDKNKNAQRAFRQRKKEKEKAKEQQLEELMERLKVAEAEREQLTRHNTLLERAIVARDRVAAEFSDAKTAGGGGYGLEMPKKQTRILRPALDWRDNLEWTPDDTLQLTLGEGHPQWELTGSNMDPSVINEIKPIWKGLVNKIATALVEAEKEPGGQGPASARVAVLVAEATSIPAFLARLSPLLIHQWATAKLGDVRFGPQNPTQALWRSIEANMMLRPEQKTQLLGLRRTLLQTMATLLQERRMIQALIKDVEGTMNINKEDLSLKMWQLQEAVQRLRANVKAVHDTKCRLFSAAWRQVLDRIQCAKLIVQSFPFPPDLLSVISCLSEEAGEPSAGEMLAQRAPPAPTFLGLQPPGMAPLTAGM</sequence>
<accession>A0AAV1I475</accession>
<dbReference type="AlphaFoldDB" id="A0AAV1I475"/>
<keyword evidence="4" id="KW-1185">Reference proteome</keyword>